<proteinExistence type="predicted"/>
<sequence>MVLNKISVVVMSFYLREVIRLLTITNTCDII</sequence>
<protein>
    <submittedName>
        <fullName evidence="1">Uncharacterized protein</fullName>
    </submittedName>
</protein>
<dbReference type="AlphaFoldDB" id="Q3A9Q6"/>
<reference evidence="1 2" key="1">
    <citation type="journal article" date="2005" name="PLoS Genet.">
        <title>Life in hot carbon monoxide: the complete genome sequence of Carboxydothermus hydrogenoformans Z-2901.</title>
        <authorList>
            <person name="Wu M."/>
            <person name="Ren Q."/>
            <person name="Durkin A.S."/>
            <person name="Daugherty S.C."/>
            <person name="Brinkac L.M."/>
            <person name="Dodson R.J."/>
            <person name="Madupu R."/>
            <person name="Sullivan S.A."/>
            <person name="Kolonay J.F."/>
            <person name="Haft D.H."/>
            <person name="Nelson W.C."/>
            <person name="Tallon L.J."/>
            <person name="Jones K.M."/>
            <person name="Ulrich L.E."/>
            <person name="Gonzalez J.M."/>
            <person name="Zhulin I.B."/>
            <person name="Robb F.T."/>
            <person name="Eisen J.A."/>
        </authorList>
    </citation>
    <scope>NUCLEOTIDE SEQUENCE [LARGE SCALE GENOMIC DNA]</scope>
    <source>
        <strain evidence="2">ATCC BAA-161 / DSM 6008 / Z-2901</strain>
    </source>
</reference>
<accession>Q3A9Q6</accession>
<dbReference type="InParanoid" id="Q3A9Q6"/>
<evidence type="ECO:0000313" key="2">
    <source>
        <dbReference type="Proteomes" id="UP000002706"/>
    </source>
</evidence>
<dbReference type="Proteomes" id="UP000002706">
    <property type="component" value="Chromosome"/>
</dbReference>
<dbReference type="EMBL" id="CP000141">
    <property type="protein sequence ID" value="ABB14476.1"/>
    <property type="molecule type" value="Genomic_DNA"/>
</dbReference>
<dbReference type="KEGG" id="chy:CHY_2319"/>
<dbReference type="STRING" id="246194.CHY_2319"/>
<evidence type="ECO:0000313" key="1">
    <source>
        <dbReference type="EMBL" id="ABB14476.1"/>
    </source>
</evidence>
<name>Q3A9Q6_CARHZ</name>
<organism evidence="1 2">
    <name type="scientific">Carboxydothermus hydrogenoformans (strain ATCC BAA-161 / DSM 6008 / Z-2901)</name>
    <dbReference type="NCBI Taxonomy" id="246194"/>
    <lineage>
        <taxon>Bacteria</taxon>
        <taxon>Bacillati</taxon>
        <taxon>Bacillota</taxon>
        <taxon>Clostridia</taxon>
        <taxon>Thermoanaerobacterales</taxon>
        <taxon>Thermoanaerobacteraceae</taxon>
        <taxon>Carboxydothermus</taxon>
    </lineage>
</organism>
<gene>
    <name evidence="1" type="ordered locus">CHY_2319</name>
</gene>
<dbReference type="HOGENOM" id="CLU_3395707_0_0_9"/>
<keyword evidence="2" id="KW-1185">Reference proteome</keyword>